<organism evidence="5 7">
    <name type="scientific">Dracunculus medinensis</name>
    <name type="common">Guinea worm</name>
    <dbReference type="NCBI Taxonomy" id="318479"/>
    <lineage>
        <taxon>Eukaryota</taxon>
        <taxon>Metazoa</taxon>
        <taxon>Ecdysozoa</taxon>
        <taxon>Nematoda</taxon>
        <taxon>Chromadorea</taxon>
        <taxon>Rhabditida</taxon>
        <taxon>Spirurina</taxon>
        <taxon>Dracunculoidea</taxon>
        <taxon>Dracunculidae</taxon>
        <taxon>Dracunculus</taxon>
    </lineage>
</organism>
<accession>A0A0N4UJ72</accession>
<dbReference type="InterPro" id="IPR036438">
    <property type="entry name" value="Insulin-like_sf"/>
</dbReference>
<dbReference type="OrthoDB" id="5814726at2759"/>
<dbReference type="Gene3D" id="1.10.100.10">
    <property type="entry name" value="Insulin-like"/>
    <property type="match status" value="1"/>
</dbReference>
<dbReference type="WBParaSite" id="DME_0000768901-mRNA-1">
    <property type="protein sequence ID" value="DME_0000768901-mRNA-1"/>
    <property type="gene ID" value="DME_0000768901"/>
</dbReference>
<proteinExistence type="inferred from homology"/>
<dbReference type="SUPFAM" id="SSF56994">
    <property type="entry name" value="Insulin-like"/>
    <property type="match status" value="1"/>
</dbReference>
<feature type="chain" id="PRO_5041041017" evidence="3">
    <location>
        <begin position="21"/>
        <end position="116"/>
    </location>
</feature>
<gene>
    <name evidence="4" type="ORF">DME_LOCUS10123</name>
</gene>
<keyword evidence="2 3" id="KW-0732">Signal</keyword>
<dbReference type="Proteomes" id="UP000274756">
    <property type="component" value="Unassembled WGS sequence"/>
</dbReference>
<evidence type="ECO:0000313" key="6">
    <source>
        <dbReference type="Proteomes" id="UP000274756"/>
    </source>
</evidence>
<evidence type="ECO:0000313" key="4">
    <source>
        <dbReference type="EMBL" id="VDN60150.1"/>
    </source>
</evidence>
<dbReference type="PROSITE" id="PS00262">
    <property type="entry name" value="INSULIN"/>
    <property type="match status" value="1"/>
</dbReference>
<name>A0A0N4UJ72_DRAME</name>
<protein>
    <submittedName>
        <fullName evidence="7">IlGF domain-containing protein</fullName>
    </submittedName>
</protein>
<sequence>MQAQLKLLIILLIFSSSTFAKKRICGNVLQTYLMRVCTFAYEKTPCFNSRFPTSKGIRSSSGRTFSGIANRCCEEGCNVLDIRATCCFKLSCLKRCYPNSGYDRKGKTEENDFLII</sequence>
<dbReference type="EMBL" id="UYYG01001203">
    <property type="protein sequence ID" value="VDN60150.1"/>
    <property type="molecule type" value="Genomic_DNA"/>
</dbReference>
<evidence type="ECO:0000256" key="1">
    <source>
        <dbReference type="ARBA" id="ARBA00009034"/>
    </source>
</evidence>
<evidence type="ECO:0000313" key="7">
    <source>
        <dbReference type="WBParaSite" id="DME_0000768901-mRNA-1"/>
    </source>
</evidence>
<evidence type="ECO:0000256" key="2">
    <source>
        <dbReference type="ARBA" id="ARBA00022729"/>
    </source>
</evidence>
<reference evidence="7" key="1">
    <citation type="submission" date="2017-02" db="UniProtKB">
        <authorList>
            <consortium name="WormBaseParasite"/>
        </authorList>
    </citation>
    <scope>IDENTIFICATION</scope>
</reference>
<dbReference type="AlphaFoldDB" id="A0A0N4UJ72"/>
<dbReference type="Proteomes" id="UP000038040">
    <property type="component" value="Unplaced"/>
</dbReference>
<keyword evidence="6" id="KW-1185">Reference proteome</keyword>
<reference evidence="4 6" key="2">
    <citation type="submission" date="2018-11" db="EMBL/GenBank/DDBJ databases">
        <authorList>
            <consortium name="Pathogen Informatics"/>
        </authorList>
    </citation>
    <scope>NUCLEOTIDE SEQUENCE [LARGE SCALE GENOMIC DNA]</scope>
</reference>
<evidence type="ECO:0000256" key="3">
    <source>
        <dbReference type="SAM" id="SignalP"/>
    </source>
</evidence>
<dbReference type="InterPro" id="IPR022353">
    <property type="entry name" value="Insulin_CS"/>
</dbReference>
<comment type="similarity">
    <text evidence="1">Belongs to the insulin family.</text>
</comment>
<feature type="signal peptide" evidence="3">
    <location>
        <begin position="1"/>
        <end position="20"/>
    </location>
</feature>
<evidence type="ECO:0000313" key="5">
    <source>
        <dbReference type="Proteomes" id="UP000038040"/>
    </source>
</evidence>